<dbReference type="Gene3D" id="3.10.450.10">
    <property type="match status" value="1"/>
</dbReference>
<reference evidence="6" key="1">
    <citation type="submission" date="2023-04" db="EMBL/GenBank/DDBJ databases">
        <authorList>
            <person name="Vijverberg K."/>
            <person name="Xiong W."/>
            <person name="Schranz E."/>
        </authorList>
    </citation>
    <scope>NUCLEOTIDE SEQUENCE</scope>
</reference>
<organism evidence="6 7">
    <name type="scientific">Lactuca saligna</name>
    <name type="common">Willowleaf lettuce</name>
    <dbReference type="NCBI Taxonomy" id="75948"/>
    <lineage>
        <taxon>Eukaryota</taxon>
        <taxon>Viridiplantae</taxon>
        <taxon>Streptophyta</taxon>
        <taxon>Embryophyta</taxon>
        <taxon>Tracheophyta</taxon>
        <taxon>Spermatophyta</taxon>
        <taxon>Magnoliopsida</taxon>
        <taxon>eudicotyledons</taxon>
        <taxon>Gunneridae</taxon>
        <taxon>Pentapetalae</taxon>
        <taxon>asterids</taxon>
        <taxon>campanulids</taxon>
        <taxon>Asterales</taxon>
        <taxon>Asteraceae</taxon>
        <taxon>Cichorioideae</taxon>
        <taxon>Cichorieae</taxon>
        <taxon>Lactucinae</taxon>
        <taxon>Lactuca</taxon>
    </lineage>
</organism>
<dbReference type="AlphaFoldDB" id="A0AA35YAY5"/>
<keyword evidence="7" id="KW-1185">Reference proteome</keyword>
<feature type="transmembrane region" description="Helical" evidence="4">
    <location>
        <begin position="6"/>
        <end position="26"/>
    </location>
</feature>
<feature type="domain" description="Cystatin" evidence="5">
    <location>
        <begin position="39"/>
        <end position="131"/>
    </location>
</feature>
<evidence type="ECO:0000256" key="3">
    <source>
        <dbReference type="RuleBase" id="RU362130"/>
    </source>
</evidence>
<evidence type="ECO:0000313" key="6">
    <source>
        <dbReference type="EMBL" id="CAI9264663.1"/>
    </source>
</evidence>
<dbReference type="InterPro" id="IPR018073">
    <property type="entry name" value="Prot_inh_cystat_CS"/>
</dbReference>
<dbReference type="EMBL" id="OX465086">
    <property type="protein sequence ID" value="CAI9264663.1"/>
    <property type="molecule type" value="Genomic_DNA"/>
</dbReference>
<evidence type="ECO:0000313" key="7">
    <source>
        <dbReference type="Proteomes" id="UP001177003"/>
    </source>
</evidence>
<keyword evidence="1 3" id="KW-0646">Protease inhibitor</keyword>
<dbReference type="PANTHER" id="PTHR11413:SF110">
    <property type="entry name" value="CYSTEINE PROTEINASE INHIBITOR 6"/>
    <property type="match status" value="1"/>
</dbReference>
<dbReference type="InterPro" id="IPR046350">
    <property type="entry name" value="Cystatin_sf"/>
</dbReference>
<dbReference type="SUPFAM" id="SSF54403">
    <property type="entry name" value="Cystatin/monellin"/>
    <property type="match status" value="1"/>
</dbReference>
<evidence type="ECO:0000256" key="1">
    <source>
        <dbReference type="ARBA" id="ARBA00022690"/>
    </source>
</evidence>
<dbReference type="PANTHER" id="PTHR11413">
    <property type="entry name" value="CYSTATIN FAMILY MEMBER"/>
    <property type="match status" value="1"/>
</dbReference>
<sequence length="154" mass="17689">MNPNKSSVVASSLIISAFLMLAYFYLGVETVEDDMINDQKTGGIRDIADQSVNGAEMETLARFAVEEHNKKENSSLKFSRLLKAREQVVAGKMYHLTLEATDGDGKIKVYETQVWVQTWNDMKQMKEFKNPEKVFKWFLWLQATANYANRIKLI</sequence>
<keyword evidence="4" id="KW-1133">Transmembrane helix</keyword>
<dbReference type="InterPro" id="IPR027214">
    <property type="entry name" value="Cystatin"/>
</dbReference>
<keyword evidence="4" id="KW-0472">Membrane</keyword>
<evidence type="ECO:0000256" key="2">
    <source>
        <dbReference type="ARBA" id="ARBA00022704"/>
    </source>
</evidence>
<keyword evidence="4" id="KW-0812">Transmembrane</keyword>
<dbReference type="GO" id="GO:0004869">
    <property type="term" value="F:cysteine-type endopeptidase inhibitor activity"/>
    <property type="evidence" value="ECO:0007669"/>
    <property type="project" value="UniProtKB-KW"/>
</dbReference>
<dbReference type="InterPro" id="IPR000010">
    <property type="entry name" value="Cystatin_dom"/>
</dbReference>
<dbReference type="Pfam" id="PF16845">
    <property type="entry name" value="SQAPI"/>
    <property type="match status" value="1"/>
</dbReference>
<evidence type="ECO:0000256" key="4">
    <source>
        <dbReference type="SAM" id="Phobius"/>
    </source>
</evidence>
<dbReference type="CDD" id="cd00042">
    <property type="entry name" value="CY"/>
    <property type="match status" value="1"/>
</dbReference>
<protein>
    <recommendedName>
        <fullName evidence="3">Cysteine proteinase inhibitor</fullName>
    </recommendedName>
</protein>
<name>A0AA35YAY5_LACSI</name>
<evidence type="ECO:0000259" key="5">
    <source>
        <dbReference type="SMART" id="SM00043"/>
    </source>
</evidence>
<dbReference type="Proteomes" id="UP001177003">
    <property type="component" value="Chromosome 0"/>
</dbReference>
<proteinExistence type="inferred from homology"/>
<accession>A0AA35YAY5</accession>
<dbReference type="SMART" id="SM00043">
    <property type="entry name" value="CY"/>
    <property type="match status" value="1"/>
</dbReference>
<comment type="similarity">
    <text evidence="3">Belongs to the cystatin family. Phytocystatin subfamily.</text>
</comment>
<keyword evidence="2 3" id="KW-0789">Thiol protease inhibitor</keyword>
<gene>
    <name evidence="6" type="ORF">LSALG_LOCUS5299</name>
</gene>
<dbReference type="PROSITE" id="PS00287">
    <property type="entry name" value="CYSTATIN"/>
    <property type="match status" value="1"/>
</dbReference>